<dbReference type="EMBL" id="JAUJYN010000007">
    <property type="protein sequence ID" value="KAK1266422.1"/>
    <property type="molecule type" value="Genomic_DNA"/>
</dbReference>
<comment type="caution">
    <text evidence="1">The sequence shown here is derived from an EMBL/GenBank/DDBJ whole genome shotgun (WGS) entry which is preliminary data.</text>
</comment>
<accession>A0AAV9AQP5</accession>
<reference evidence="1" key="1">
    <citation type="journal article" date="2023" name="Nat. Commun.">
        <title>Diploid and tetraploid genomes of Acorus and the evolution of monocots.</title>
        <authorList>
            <person name="Ma L."/>
            <person name="Liu K.W."/>
            <person name="Li Z."/>
            <person name="Hsiao Y.Y."/>
            <person name="Qi Y."/>
            <person name="Fu T."/>
            <person name="Tang G.D."/>
            <person name="Zhang D."/>
            <person name="Sun W.H."/>
            <person name="Liu D.K."/>
            <person name="Li Y."/>
            <person name="Chen G.Z."/>
            <person name="Liu X.D."/>
            <person name="Liao X.Y."/>
            <person name="Jiang Y.T."/>
            <person name="Yu X."/>
            <person name="Hao Y."/>
            <person name="Huang J."/>
            <person name="Zhao X.W."/>
            <person name="Ke S."/>
            <person name="Chen Y.Y."/>
            <person name="Wu W.L."/>
            <person name="Hsu J.L."/>
            <person name="Lin Y.F."/>
            <person name="Huang M.D."/>
            <person name="Li C.Y."/>
            <person name="Huang L."/>
            <person name="Wang Z.W."/>
            <person name="Zhao X."/>
            <person name="Zhong W.Y."/>
            <person name="Peng D.H."/>
            <person name="Ahmad S."/>
            <person name="Lan S."/>
            <person name="Zhang J.S."/>
            <person name="Tsai W.C."/>
            <person name="Van de Peer Y."/>
            <person name="Liu Z.J."/>
        </authorList>
    </citation>
    <scope>NUCLEOTIDE SEQUENCE</scope>
    <source>
        <strain evidence="1">SCP</strain>
    </source>
</reference>
<dbReference type="AlphaFoldDB" id="A0AAV9AQP5"/>
<evidence type="ECO:0000313" key="1">
    <source>
        <dbReference type="EMBL" id="KAK1266422.1"/>
    </source>
</evidence>
<gene>
    <name evidence="1" type="ORF">QJS04_geneDACA000594</name>
</gene>
<keyword evidence="2" id="KW-1185">Reference proteome</keyword>
<name>A0AAV9AQP5_ACOGR</name>
<proteinExistence type="predicted"/>
<protein>
    <submittedName>
        <fullName evidence="1">Uncharacterized protein</fullName>
    </submittedName>
</protein>
<reference evidence="1" key="2">
    <citation type="submission" date="2023-06" db="EMBL/GenBank/DDBJ databases">
        <authorList>
            <person name="Ma L."/>
            <person name="Liu K.-W."/>
            <person name="Li Z."/>
            <person name="Hsiao Y.-Y."/>
            <person name="Qi Y."/>
            <person name="Fu T."/>
            <person name="Tang G."/>
            <person name="Zhang D."/>
            <person name="Sun W.-H."/>
            <person name="Liu D.-K."/>
            <person name="Li Y."/>
            <person name="Chen G.-Z."/>
            <person name="Liu X.-D."/>
            <person name="Liao X.-Y."/>
            <person name="Jiang Y.-T."/>
            <person name="Yu X."/>
            <person name="Hao Y."/>
            <person name="Huang J."/>
            <person name="Zhao X.-W."/>
            <person name="Ke S."/>
            <person name="Chen Y.-Y."/>
            <person name="Wu W.-L."/>
            <person name="Hsu J.-L."/>
            <person name="Lin Y.-F."/>
            <person name="Huang M.-D."/>
            <person name="Li C.-Y."/>
            <person name="Huang L."/>
            <person name="Wang Z.-W."/>
            <person name="Zhao X."/>
            <person name="Zhong W.-Y."/>
            <person name="Peng D.-H."/>
            <person name="Ahmad S."/>
            <person name="Lan S."/>
            <person name="Zhang J.-S."/>
            <person name="Tsai W.-C."/>
            <person name="Van De Peer Y."/>
            <person name="Liu Z.-J."/>
        </authorList>
    </citation>
    <scope>NUCLEOTIDE SEQUENCE</scope>
    <source>
        <strain evidence="1">SCP</strain>
        <tissue evidence="1">Leaves</tissue>
    </source>
</reference>
<sequence>MADNGINKFTDEILARHQYRRMASVGTLSFFAESAATAEASLLLLGKTDARRKRLSFSAVRGGGALDHEVILSKTGSRRLFAGELSVGFSLNGCARWRRQFGARSSVDGGREGVEAEEEVISGDAEEDALQETIEKSKKVLARQKDLLRQGYVVE</sequence>
<evidence type="ECO:0000313" key="2">
    <source>
        <dbReference type="Proteomes" id="UP001179952"/>
    </source>
</evidence>
<dbReference type="Proteomes" id="UP001179952">
    <property type="component" value="Unassembled WGS sequence"/>
</dbReference>
<organism evidence="1 2">
    <name type="scientific">Acorus gramineus</name>
    <name type="common">Dwarf sweet flag</name>
    <dbReference type="NCBI Taxonomy" id="55184"/>
    <lineage>
        <taxon>Eukaryota</taxon>
        <taxon>Viridiplantae</taxon>
        <taxon>Streptophyta</taxon>
        <taxon>Embryophyta</taxon>
        <taxon>Tracheophyta</taxon>
        <taxon>Spermatophyta</taxon>
        <taxon>Magnoliopsida</taxon>
        <taxon>Liliopsida</taxon>
        <taxon>Acoraceae</taxon>
        <taxon>Acorus</taxon>
    </lineage>
</organism>